<protein>
    <recommendedName>
        <fullName evidence="1">BTB domain-containing protein</fullName>
    </recommendedName>
</protein>
<sequence>MFCDVCDAIMHSRVQPRPLRLEENTAYFNHHEDILSLRKAVLQDCYLCSRLTSRLTAEEKMHLWQQQVDSFITSCYLQKVIGTDSQDNYKVDLDLGVNLRRLLERMKIKTAVDSMRISIVLVPVPEPQSLAQPPAASRYVTLSHRWGNTTQKQLTKDSLDALQSGIDDFRLPQTFQDAIFVTKHRLSIRYLWIDTFCILQDPDDLSDWIREAAQMDVVYENAYCNLSATGSRDSTQGLFFDRDPSLLRHPEFSTAVTVFDAAATTKRFALIDADYWNVHMWQMPLHERGWVLQERLLARRVLHFCSDMLAWECVETDAAETFPNGLPIFLDKTPTAHFKSLDLSFVGKSLKGPDMGEETESRSLERLSWPRIVGSYSQCVLSKSEDKLIALSGIAKRMSLILQDEYVVGMWRRYLASELGWYVIDHRQNDGSPSKRASRYRAPSFSWASIDGCISAPDPTDEGLLCSIADLWIDYTTRDATGLVKGGHIILKGALKQLQVLRFSPTGEFFLILNGTYLSLMRGHLTTTVHLDVDQDSFDYENEAGLLFYMALLTSEITGGSMFQGLLLLHQGAGTFVRLGVCETYLKYSDDLIPIFRPQTQFHLGDVPPDVIVRDSSGHEFHLHQSMLIRHSNFFKARFDPQRPSSAAWISPSDPTSGSPIITLPNESPDFTHTELSRLFHFMYTGSYSIGEPEISVEAELIAHSRCFALADRLDVPGLKALAVQRFRALTEEEGDEPSTELAKWPPVIESVFTLTTVTDLELRNVVVDVLSRYDPEALMAHDPIQVMVEERFHDLAVHMYHLMVEKWADKCKDELRLKEFFVAKEAWTIEDEDKIIAEAKKSEGW</sequence>
<dbReference type="SMART" id="SM00225">
    <property type="entry name" value="BTB"/>
    <property type="match status" value="1"/>
</dbReference>
<accession>A0AA43TZQ3</accession>
<dbReference type="InterPro" id="IPR010730">
    <property type="entry name" value="HET"/>
</dbReference>
<dbReference type="SUPFAM" id="SSF54695">
    <property type="entry name" value="POZ domain"/>
    <property type="match status" value="1"/>
</dbReference>
<dbReference type="PROSITE" id="PS50097">
    <property type="entry name" value="BTB"/>
    <property type="match status" value="1"/>
</dbReference>
<name>A0AA43TZQ3_9LECA</name>
<dbReference type="AlphaFoldDB" id="A0AA43TZQ3"/>
<organism evidence="2 3">
    <name type="scientific">Ramalina farinacea</name>
    <dbReference type="NCBI Taxonomy" id="258253"/>
    <lineage>
        <taxon>Eukaryota</taxon>
        <taxon>Fungi</taxon>
        <taxon>Dikarya</taxon>
        <taxon>Ascomycota</taxon>
        <taxon>Pezizomycotina</taxon>
        <taxon>Lecanoromycetes</taxon>
        <taxon>OSLEUM clade</taxon>
        <taxon>Lecanoromycetidae</taxon>
        <taxon>Lecanorales</taxon>
        <taxon>Lecanorineae</taxon>
        <taxon>Ramalinaceae</taxon>
        <taxon>Ramalina</taxon>
    </lineage>
</organism>
<keyword evidence="3" id="KW-1185">Reference proteome</keyword>
<evidence type="ECO:0000313" key="3">
    <source>
        <dbReference type="Proteomes" id="UP001161017"/>
    </source>
</evidence>
<reference evidence="2" key="1">
    <citation type="journal article" date="2023" name="Genome Biol. Evol.">
        <title>First Whole Genome Sequence and Flow Cytometry Genome Size Data for the Lichen-Forming Fungus Ramalina farinacea (Ascomycota).</title>
        <authorList>
            <person name="Llewellyn T."/>
            <person name="Mian S."/>
            <person name="Hill R."/>
            <person name="Leitch I.J."/>
            <person name="Gaya E."/>
        </authorList>
    </citation>
    <scope>NUCLEOTIDE SEQUENCE</scope>
    <source>
        <strain evidence="2">LIQ254RAFAR</strain>
    </source>
</reference>
<dbReference type="Pfam" id="PF06985">
    <property type="entry name" value="HET"/>
    <property type="match status" value="1"/>
</dbReference>
<proteinExistence type="predicted"/>
<dbReference type="EMBL" id="JAPUFD010000012">
    <property type="protein sequence ID" value="MDI1490487.1"/>
    <property type="molecule type" value="Genomic_DNA"/>
</dbReference>
<dbReference type="PANTHER" id="PTHR33112:SF10">
    <property type="entry name" value="TOL"/>
    <property type="match status" value="1"/>
</dbReference>
<comment type="caution">
    <text evidence="2">The sequence shown here is derived from an EMBL/GenBank/DDBJ whole genome shotgun (WGS) entry which is preliminary data.</text>
</comment>
<gene>
    <name evidence="2" type="ORF">OHK93_001690</name>
</gene>
<evidence type="ECO:0000259" key="1">
    <source>
        <dbReference type="PROSITE" id="PS50097"/>
    </source>
</evidence>
<dbReference type="InterPro" id="IPR000210">
    <property type="entry name" value="BTB/POZ_dom"/>
</dbReference>
<dbReference type="Proteomes" id="UP001161017">
    <property type="component" value="Unassembled WGS sequence"/>
</dbReference>
<dbReference type="PANTHER" id="PTHR33112">
    <property type="entry name" value="DOMAIN PROTEIN, PUTATIVE-RELATED"/>
    <property type="match status" value="1"/>
</dbReference>
<evidence type="ECO:0000313" key="2">
    <source>
        <dbReference type="EMBL" id="MDI1490487.1"/>
    </source>
</evidence>
<dbReference type="Gene3D" id="3.30.710.10">
    <property type="entry name" value="Potassium Channel Kv1.1, Chain A"/>
    <property type="match status" value="1"/>
</dbReference>
<feature type="domain" description="BTB" evidence="1">
    <location>
        <begin position="609"/>
        <end position="692"/>
    </location>
</feature>
<dbReference type="Pfam" id="PF00651">
    <property type="entry name" value="BTB"/>
    <property type="match status" value="1"/>
</dbReference>
<dbReference type="InterPro" id="IPR011333">
    <property type="entry name" value="SKP1/BTB/POZ_sf"/>
</dbReference>
<dbReference type="CDD" id="cd18186">
    <property type="entry name" value="BTB_POZ_ZBTB_KLHL-like"/>
    <property type="match status" value="1"/>
</dbReference>